<gene>
    <name evidence="1" type="ORF">PBY51_014758</name>
</gene>
<comment type="caution">
    <text evidence="1">The sequence shown here is derived from an EMBL/GenBank/DDBJ whole genome shotgun (WGS) entry which is preliminary data.</text>
</comment>
<dbReference type="Proteomes" id="UP001346869">
    <property type="component" value="Unassembled WGS sequence"/>
</dbReference>
<keyword evidence="2" id="KW-1185">Reference proteome</keyword>
<dbReference type="AlphaFoldDB" id="A0AAN8AB84"/>
<evidence type="ECO:0000313" key="2">
    <source>
        <dbReference type="Proteomes" id="UP001346869"/>
    </source>
</evidence>
<organism evidence="1 2">
    <name type="scientific">Eleginops maclovinus</name>
    <name type="common">Patagonian blennie</name>
    <name type="synonym">Eleginus maclovinus</name>
    <dbReference type="NCBI Taxonomy" id="56733"/>
    <lineage>
        <taxon>Eukaryota</taxon>
        <taxon>Metazoa</taxon>
        <taxon>Chordata</taxon>
        <taxon>Craniata</taxon>
        <taxon>Vertebrata</taxon>
        <taxon>Euteleostomi</taxon>
        <taxon>Actinopterygii</taxon>
        <taxon>Neopterygii</taxon>
        <taxon>Teleostei</taxon>
        <taxon>Neoteleostei</taxon>
        <taxon>Acanthomorphata</taxon>
        <taxon>Eupercaria</taxon>
        <taxon>Perciformes</taxon>
        <taxon>Notothenioidei</taxon>
        <taxon>Eleginopidae</taxon>
        <taxon>Eleginops</taxon>
    </lineage>
</organism>
<name>A0AAN8AB84_ELEMC</name>
<sequence>MHPCKVYFVLSHRPSLGLLPFVQTCCDTVASSNFPPPSSPELNTLIHPITADIPPPRYLATSWSHFPTFSSLFLAGPPGWIHSGDPSNPSEK</sequence>
<reference evidence="1 2" key="1">
    <citation type="journal article" date="2023" name="Genes (Basel)">
        <title>Chromosome-Level Genome Assembly and Circadian Gene Repertoire of the Patagonia Blennie Eleginops maclovinus-The Closest Ancestral Proxy of Antarctic Cryonotothenioids.</title>
        <authorList>
            <person name="Cheng C.C."/>
            <person name="Rivera-Colon A.G."/>
            <person name="Minhas B.F."/>
            <person name="Wilson L."/>
            <person name="Rayamajhi N."/>
            <person name="Vargas-Chacoff L."/>
            <person name="Catchen J.M."/>
        </authorList>
    </citation>
    <scope>NUCLEOTIDE SEQUENCE [LARGE SCALE GENOMIC DNA]</scope>
    <source>
        <strain evidence="1">JMC-PN-2008</strain>
    </source>
</reference>
<accession>A0AAN8AB84</accession>
<proteinExistence type="predicted"/>
<protein>
    <submittedName>
        <fullName evidence="1">Uncharacterized protein</fullName>
    </submittedName>
</protein>
<reference evidence="1 2" key="2">
    <citation type="journal article" date="2023" name="Mol. Biol. Evol.">
        <title>Genomics of Secondarily Temperate Adaptation in the Only Non-Antarctic Icefish.</title>
        <authorList>
            <person name="Rivera-Colon A.G."/>
            <person name="Rayamajhi N."/>
            <person name="Minhas B.F."/>
            <person name="Madrigal G."/>
            <person name="Bilyk K.T."/>
            <person name="Yoon V."/>
            <person name="Hune M."/>
            <person name="Gregory S."/>
            <person name="Cheng C.H.C."/>
            <person name="Catchen J.M."/>
        </authorList>
    </citation>
    <scope>NUCLEOTIDE SEQUENCE [LARGE SCALE GENOMIC DNA]</scope>
    <source>
        <strain evidence="1">JMC-PN-2008</strain>
    </source>
</reference>
<evidence type="ECO:0000313" key="1">
    <source>
        <dbReference type="EMBL" id="KAK5853618.1"/>
    </source>
</evidence>
<dbReference type="EMBL" id="JAUZQC010000019">
    <property type="protein sequence ID" value="KAK5853618.1"/>
    <property type="molecule type" value="Genomic_DNA"/>
</dbReference>